<dbReference type="GeneTree" id="ENSGT00940000165492"/>
<name>A0A3B1IN89_ASTMX</name>
<evidence type="ECO:0000313" key="4">
    <source>
        <dbReference type="Proteomes" id="UP000018467"/>
    </source>
</evidence>
<dbReference type="PROSITE" id="PS01009">
    <property type="entry name" value="CRISP_1"/>
    <property type="match status" value="1"/>
</dbReference>
<comment type="similarity">
    <text evidence="1">Belongs to the CRISP family.</text>
</comment>
<dbReference type="PRINTS" id="PR00838">
    <property type="entry name" value="V5ALLERGEN"/>
</dbReference>
<accession>A0A3B1IN89</accession>
<dbReference type="InterPro" id="IPR035940">
    <property type="entry name" value="CAP_sf"/>
</dbReference>
<dbReference type="AlphaFoldDB" id="A0A3B1IN89"/>
<dbReference type="GO" id="GO:0005576">
    <property type="term" value="C:extracellular region"/>
    <property type="evidence" value="ECO:0007669"/>
    <property type="project" value="InterPro"/>
</dbReference>
<reference evidence="3" key="3">
    <citation type="submission" date="2025-08" db="UniProtKB">
        <authorList>
            <consortium name="Ensembl"/>
        </authorList>
    </citation>
    <scope>IDENTIFICATION</scope>
</reference>
<dbReference type="Ensembl" id="ENSAMXT00000037136.1">
    <property type="protein sequence ID" value="ENSAMXP00000031015.1"/>
    <property type="gene ID" value="ENSAMXG00000037785.1"/>
</dbReference>
<proteinExistence type="inferred from homology"/>
<dbReference type="Bgee" id="ENSAMXG00000037785">
    <property type="expression patterns" value="Expressed in bone element and 11 other cell types or tissues"/>
</dbReference>
<dbReference type="InterPro" id="IPR034113">
    <property type="entry name" value="SCP_GAPR1-like"/>
</dbReference>
<evidence type="ECO:0000256" key="1">
    <source>
        <dbReference type="ARBA" id="ARBA00009923"/>
    </source>
</evidence>
<reference evidence="3" key="4">
    <citation type="submission" date="2025-09" db="UniProtKB">
        <authorList>
            <consortium name="Ensembl"/>
        </authorList>
    </citation>
    <scope>IDENTIFICATION</scope>
</reference>
<dbReference type="Proteomes" id="UP000018467">
    <property type="component" value="Unassembled WGS sequence"/>
</dbReference>
<organism evidence="3 4">
    <name type="scientific">Astyanax mexicanus</name>
    <name type="common">Blind cave fish</name>
    <name type="synonym">Astyanax fasciatus mexicanus</name>
    <dbReference type="NCBI Taxonomy" id="7994"/>
    <lineage>
        <taxon>Eukaryota</taxon>
        <taxon>Metazoa</taxon>
        <taxon>Chordata</taxon>
        <taxon>Craniata</taxon>
        <taxon>Vertebrata</taxon>
        <taxon>Euteleostomi</taxon>
        <taxon>Actinopterygii</taxon>
        <taxon>Neopterygii</taxon>
        <taxon>Teleostei</taxon>
        <taxon>Ostariophysi</taxon>
        <taxon>Characiformes</taxon>
        <taxon>Characoidei</taxon>
        <taxon>Acestrorhamphidae</taxon>
        <taxon>Acestrorhamphinae</taxon>
        <taxon>Astyanax</taxon>
    </lineage>
</organism>
<dbReference type="Pfam" id="PF00188">
    <property type="entry name" value="CAP"/>
    <property type="match status" value="1"/>
</dbReference>
<dbReference type="InterPro" id="IPR018244">
    <property type="entry name" value="Allrgn_V5/Tpx1_CS"/>
</dbReference>
<dbReference type="InParanoid" id="A0A3B1IN89"/>
<dbReference type="SMART" id="SM00198">
    <property type="entry name" value="SCP"/>
    <property type="match status" value="1"/>
</dbReference>
<dbReference type="PRINTS" id="PR00837">
    <property type="entry name" value="V5TPXLIKE"/>
</dbReference>
<dbReference type="Gene3D" id="3.40.33.10">
    <property type="entry name" value="CAP"/>
    <property type="match status" value="1"/>
</dbReference>
<feature type="domain" description="SCP" evidence="2">
    <location>
        <begin position="21"/>
        <end position="153"/>
    </location>
</feature>
<sequence length="178" mass="19909">MGELYPNKSILLYKLVTDHSNFEEEFLQTHNTYRKKHGAPPLTISQDLSRSAKKWAEHLLSNKTLQHSNREYGENLYYAFSSGGKSLTGREAVDSWYNEIKDYNFSRPGFSSGTGHFTQVVWKDTKEVGYGVATDGKTVFVVGQYLPPGNFTNPGAFEKNVLPAGTPVDPKSNTSGMF</sequence>
<protein>
    <recommendedName>
        <fullName evidence="2">SCP domain-containing protein</fullName>
    </recommendedName>
</protein>
<evidence type="ECO:0000313" key="3">
    <source>
        <dbReference type="Ensembl" id="ENSAMXP00000031015.1"/>
    </source>
</evidence>
<evidence type="ECO:0000259" key="2">
    <source>
        <dbReference type="SMART" id="SM00198"/>
    </source>
</evidence>
<dbReference type="STRING" id="7994.ENSAMXP00000031015"/>
<reference evidence="4" key="2">
    <citation type="journal article" date="2014" name="Nat. Commun.">
        <title>The cavefish genome reveals candidate genes for eye loss.</title>
        <authorList>
            <person name="McGaugh S.E."/>
            <person name="Gross J.B."/>
            <person name="Aken B."/>
            <person name="Blin M."/>
            <person name="Borowsky R."/>
            <person name="Chalopin D."/>
            <person name="Hinaux H."/>
            <person name="Jeffery W.R."/>
            <person name="Keene A."/>
            <person name="Ma L."/>
            <person name="Minx P."/>
            <person name="Murphy D."/>
            <person name="O'Quin K.E."/>
            <person name="Retaux S."/>
            <person name="Rohner N."/>
            <person name="Searle S.M."/>
            <person name="Stahl B.A."/>
            <person name="Tabin C."/>
            <person name="Volff J.N."/>
            <person name="Yoshizawa M."/>
            <person name="Warren W.C."/>
        </authorList>
    </citation>
    <scope>NUCLEOTIDE SEQUENCE [LARGE SCALE GENOMIC DNA]</scope>
    <source>
        <strain evidence="4">female</strain>
    </source>
</reference>
<dbReference type="CDD" id="cd05382">
    <property type="entry name" value="CAP_GAPR1-like"/>
    <property type="match status" value="1"/>
</dbReference>
<dbReference type="InterPro" id="IPR002413">
    <property type="entry name" value="V5_allergen-like"/>
</dbReference>
<reference evidence="4" key="1">
    <citation type="submission" date="2013-03" db="EMBL/GenBank/DDBJ databases">
        <authorList>
            <person name="Jeffery W."/>
            <person name="Warren W."/>
            <person name="Wilson R.K."/>
        </authorList>
    </citation>
    <scope>NUCLEOTIDE SEQUENCE</scope>
    <source>
        <strain evidence="4">female</strain>
    </source>
</reference>
<dbReference type="InterPro" id="IPR014044">
    <property type="entry name" value="CAP_dom"/>
</dbReference>
<dbReference type="InterPro" id="IPR001283">
    <property type="entry name" value="CRISP-related"/>
</dbReference>
<dbReference type="FunFam" id="3.40.33.10:FF:000002">
    <property type="entry name" value="Golgi-associated plant pathogenesis-related protein 1"/>
    <property type="match status" value="1"/>
</dbReference>
<keyword evidence="4" id="KW-1185">Reference proteome</keyword>
<dbReference type="PANTHER" id="PTHR10334">
    <property type="entry name" value="CYSTEINE-RICH SECRETORY PROTEIN-RELATED"/>
    <property type="match status" value="1"/>
</dbReference>
<dbReference type="SUPFAM" id="SSF55797">
    <property type="entry name" value="PR-1-like"/>
    <property type="match status" value="1"/>
</dbReference>